<protein>
    <submittedName>
        <fullName evidence="1">Uncharacterized protein</fullName>
    </submittedName>
</protein>
<evidence type="ECO:0000313" key="2">
    <source>
        <dbReference type="Proteomes" id="UP001219605"/>
    </source>
</evidence>
<reference evidence="1 2" key="1">
    <citation type="submission" date="2023-02" db="EMBL/GenBank/DDBJ databases">
        <authorList>
            <person name="Mo P."/>
        </authorList>
    </citation>
    <scope>NUCLEOTIDE SEQUENCE [LARGE SCALE GENOMIC DNA]</scope>
    <source>
        <strain evidence="1 2">HUAS 3</strain>
    </source>
</reference>
<organism evidence="1 2">
    <name type="scientific">Micromonospora cathayae</name>
    <dbReference type="NCBI Taxonomy" id="3028804"/>
    <lineage>
        <taxon>Bacteria</taxon>
        <taxon>Bacillati</taxon>
        <taxon>Actinomycetota</taxon>
        <taxon>Actinomycetes</taxon>
        <taxon>Micromonosporales</taxon>
        <taxon>Micromonosporaceae</taxon>
        <taxon>Micromonospora</taxon>
    </lineage>
</organism>
<dbReference type="RefSeq" id="WP_275034075.1">
    <property type="nucleotide sequence ID" value="NZ_CP118615.1"/>
</dbReference>
<sequence length="66" mass="7145">MQATITTITGVDCEACGKPGAHLITYPCGATAELCLPCRAHEIRQAEIDAQWETLANTALWTLEEI</sequence>
<name>A0ABY7ZYT2_9ACTN</name>
<dbReference type="Proteomes" id="UP001219605">
    <property type="component" value="Chromosome"/>
</dbReference>
<gene>
    <name evidence="1" type="ORF">PVK37_12595</name>
</gene>
<evidence type="ECO:0000313" key="1">
    <source>
        <dbReference type="EMBL" id="WDZ87173.1"/>
    </source>
</evidence>
<accession>A0ABY7ZYT2</accession>
<dbReference type="EMBL" id="CP118615">
    <property type="protein sequence ID" value="WDZ87173.1"/>
    <property type="molecule type" value="Genomic_DNA"/>
</dbReference>
<proteinExistence type="predicted"/>
<keyword evidence="2" id="KW-1185">Reference proteome</keyword>